<accession>A0ACB9M7Z7</accession>
<dbReference type="EMBL" id="CM042889">
    <property type="protein sequence ID" value="KAI4320118.1"/>
    <property type="molecule type" value="Genomic_DNA"/>
</dbReference>
<sequence>MRHKSETLEKFEEFKNEVENQRGQKIKALRSDRGGEYLNQEFIDYLKECGIVSQLTPPRTPEWNGVSERRNRTLMDMVRSMMSHASLPLSFWGYALETAAYMLNRVPTKSVDKTPYELWFGKKPNLSYLKIWGCDAYVKNENSDKLAARSTKCMFVGYPKKTKGYYFYLPSEHKVIVARYATFLEREFISKESSGSKVTLEEISDSTNRLETELLDRESVPLVQAIPTSENVQGMQDQCKSTSVHREPDRYG</sequence>
<keyword evidence="2" id="KW-1185">Reference proteome</keyword>
<gene>
    <name evidence="1" type="ORF">MLD38_033629</name>
</gene>
<dbReference type="Proteomes" id="UP001057402">
    <property type="component" value="Chromosome 10"/>
</dbReference>
<proteinExistence type="predicted"/>
<name>A0ACB9M7Z7_9MYRT</name>
<comment type="caution">
    <text evidence="1">The sequence shown here is derived from an EMBL/GenBank/DDBJ whole genome shotgun (WGS) entry which is preliminary data.</text>
</comment>
<protein>
    <submittedName>
        <fullName evidence="1">Uncharacterized protein</fullName>
    </submittedName>
</protein>
<evidence type="ECO:0000313" key="2">
    <source>
        <dbReference type="Proteomes" id="UP001057402"/>
    </source>
</evidence>
<organism evidence="1 2">
    <name type="scientific">Melastoma candidum</name>
    <dbReference type="NCBI Taxonomy" id="119954"/>
    <lineage>
        <taxon>Eukaryota</taxon>
        <taxon>Viridiplantae</taxon>
        <taxon>Streptophyta</taxon>
        <taxon>Embryophyta</taxon>
        <taxon>Tracheophyta</taxon>
        <taxon>Spermatophyta</taxon>
        <taxon>Magnoliopsida</taxon>
        <taxon>eudicotyledons</taxon>
        <taxon>Gunneridae</taxon>
        <taxon>Pentapetalae</taxon>
        <taxon>rosids</taxon>
        <taxon>malvids</taxon>
        <taxon>Myrtales</taxon>
        <taxon>Melastomataceae</taxon>
        <taxon>Melastomatoideae</taxon>
        <taxon>Melastomateae</taxon>
        <taxon>Melastoma</taxon>
    </lineage>
</organism>
<reference evidence="2" key="1">
    <citation type="journal article" date="2023" name="Front. Plant Sci.">
        <title>Chromosomal-level genome assembly of Melastoma candidum provides insights into trichome evolution.</title>
        <authorList>
            <person name="Zhong Y."/>
            <person name="Wu W."/>
            <person name="Sun C."/>
            <person name="Zou P."/>
            <person name="Liu Y."/>
            <person name="Dai S."/>
            <person name="Zhou R."/>
        </authorList>
    </citation>
    <scope>NUCLEOTIDE SEQUENCE [LARGE SCALE GENOMIC DNA]</scope>
</reference>
<evidence type="ECO:0000313" key="1">
    <source>
        <dbReference type="EMBL" id="KAI4320118.1"/>
    </source>
</evidence>